<evidence type="ECO:0000313" key="2">
    <source>
        <dbReference type="Proteomes" id="UP000314294"/>
    </source>
</evidence>
<sequence>MPHSPRDPQSSFGCSRTDWFHLFRLFGSPASDQRLQFCACFVLRKGDPRAQRWLSCGSVQSGEPRRGRCSFFTSFAFSVKACSPMMVLSLTKTRRPCSDPSIYLNTQVCQMLKTASISSAFLRTVCVWLCMCVCVYVHYDDSVQ</sequence>
<comment type="caution">
    <text evidence="1">The sequence shown here is derived from an EMBL/GenBank/DDBJ whole genome shotgun (WGS) entry which is preliminary data.</text>
</comment>
<dbReference type="AlphaFoldDB" id="A0A4Z2IQ15"/>
<evidence type="ECO:0000313" key="1">
    <source>
        <dbReference type="EMBL" id="TNN79768.1"/>
    </source>
</evidence>
<reference evidence="1 2" key="1">
    <citation type="submission" date="2019-03" db="EMBL/GenBank/DDBJ databases">
        <title>First draft genome of Liparis tanakae, snailfish: a comprehensive survey of snailfish specific genes.</title>
        <authorList>
            <person name="Kim W."/>
            <person name="Song I."/>
            <person name="Jeong J.-H."/>
            <person name="Kim D."/>
            <person name="Kim S."/>
            <person name="Ryu S."/>
            <person name="Song J.Y."/>
            <person name="Lee S.K."/>
        </authorList>
    </citation>
    <scope>NUCLEOTIDE SEQUENCE [LARGE SCALE GENOMIC DNA]</scope>
    <source>
        <tissue evidence="1">Muscle</tissue>
    </source>
</reference>
<proteinExistence type="predicted"/>
<accession>A0A4Z2IQ15</accession>
<name>A0A4Z2IQ15_9TELE</name>
<dbReference type="EMBL" id="SRLO01000061">
    <property type="protein sequence ID" value="TNN79768.1"/>
    <property type="molecule type" value="Genomic_DNA"/>
</dbReference>
<gene>
    <name evidence="1" type="ORF">EYF80_010002</name>
</gene>
<organism evidence="1 2">
    <name type="scientific">Liparis tanakae</name>
    <name type="common">Tanaka's snailfish</name>
    <dbReference type="NCBI Taxonomy" id="230148"/>
    <lineage>
        <taxon>Eukaryota</taxon>
        <taxon>Metazoa</taxon>
        <taxon>Chordata</taxon>
        <taxon>Craniata</taxon>
        <taxon>Vertebrata</taxon>
        <taxon>Euteleostomi</taxon>
        <taxon>Actinopterygii</taxon>
        <taxon>Neopterygii</taxon>
        <taxon>Teleostei</taxon>
        <taxon>Neoteleostei</taxon>
        <taxon>Acanthomorphata</taxon>
        <taxon>Eupercaria</taxon>
        <taxon>Perciformes</taxon>
        <taxon>Cottioidei</taxon>
        <taxon>Cottales</taxon>
        <taxon>Liparidae</taxon>
        <taxon>Liparis</taxon>
    </lineage>
</organism>
<protein>
    <submittedName>
        <fullName evidence="1">Uncharacterized protein</fullName>
    </submittedName>
</protein>
<keyword evidence="2" id="KW-1185">Reference proteome</keyword>
<dbReference type="Proteomes" id="UP000314294">
    <property type="component" value="Unassembled WGS sequence"/>
</dbReference>